<dbReference type="Pfam" id="PF08896">
    <property type="entry name" value="DUF1842"/>
    <property type="match status" value="1"/>
</dbReference>
<dbReference type="EMBL" id="QLMA01000010">
    <property type="protein sequence ID" value="RAJ74984.1"/>
    <property type="molecule type" value="Genomic_DNA"/>
</dbReference>
<organism evidence="2 3">
    <name type="scientific">Chitinophaga dinghuensis</name>
    <dbReference type="NCBI Taxonomy" id="1539050"/>
    <lineage>
        <taxon>Bacteria</taxon>
        <taxon>Pseudomonadati</taxon>
        <taxon>Bacteroidota</taxon>
        <taxon>Chitinophagia</taxon>
        <taxon>Chitinophagales</taxon>
        <taxon>Chitinophagaceae</taxon>
        <taxon>Chitinophaga</taxon>
    </lineage>
</organism>
<gene>
    <name evidence="2" type="ORF">CLV59_11030</name>
</gene>
<proteinExistence type="predicted"/>
<accession>A0A327VJU2</accession>
<dbReference type="InterPro" id="IPR014992">
    <property type="entry name" value="DUF1842"/>
</dbReference>
<dbReference type="Proteomes" id="UP000249819">
    <property type="component" value="Unassembled WGS sequence"/>
</dbReference>
<evidence type="ECO:0000313" key="2">
    <source>
        <dbReference type="EMBL" id="RAJ74984.1"/>
    </source>
</evidence>
<evidence type="ECO:0000313" key="3">
    <source>
        <dbReference type="Proteomes" id="UP000249819"/>
    </source>
</evidence>
<evidence type="ECO:0000259" key="1">
    <source>
        <dbReference type="Pfam" id="PF08896"/>
    </source>
</evidence>
<protein>
    <submittedName>
        <fullName evidence="2">Uncharacterized protein DUF1842</fullName>
    </submittedName>
</protein>
<sequence>MSNNVSKTGLFVVQFQIGTGNPGGQELHLSLTVNTVTRQISGMGTIAQAINPPLDIQTYVKGNYFLLPILPPATYPINLNLTGVPFLVNPLSNVAVHPNTEIYLNVSERWETGICTYKYEINGHWQTVSNVPVKIVQTEVLTPAL</sequence>
<reference evidence="2 3" key="1">
    <citation type="submission" date="2018-06" db="EMBL/GenBank/DDBJ databases">
        <title>Genomic Encyclopedia of Archaeal and Bacterial Type Strains, Phase II (KMG-II): from individual species to whole genera.</title>
        <authorList>
            <person name="Goeker M."/>
        </authorList>
    </citation>
    <scope>NUCLEOTIDE SEQUENCE [LARGE SCALE GENOMIC DNA]</scope>
    <source>
        <strain evidence="2 3">DSM 29821</strain>
    </source>
</reference>
<comment type="caution">
    <text evidence="2">The sequence shown here is derived from an EMBL/GenBank/DDBJ whole genome shotgun (WGS) entry which is preliminary data.</text>
</comment>
<dbReference type="AlphaFoldDB" id="A0A327VJU2"/>
<dbReference type="OrthoDB" id="1491780at2"/>
<dbReference type="RefSeq" id="WP_111594894.1">
    <property type="nucleotide sequence ID" value="NZ_QLMA01000010.1"/>
</dbReference>
<feature type="domain" description="DUF1842" evidence="1">
    <location>
        <begin position="8"/>
        <end position="125"/>
    </location>
</feature>
<name>A0A327VJU2_9BACT</name>
<keyword evidence="3" id="KW-1185">Reference proteome</keyword>